<feature type="domain" description="GFO/IDH/MocA-like oxidoreductase" evidence="4">
    <location>
        <begin position="134"/>
        <end position="235"/>
    </location>
</feature>
<dbReference type="InterPro" id="IPR055170">
    <property type="entry name" value="GFO_IDH_MocA-like_dom"/>
</dbReference>
<evidence type="ECO:0000259" key="3">
    <source>
        <dbReference type="Pfam" id="PF01408"/>
    </source>
</evidence>
<accession>A0AAP6B6Q9</accession>
<evidence type="ECO:0000313" key="7">
    <source>
        <dbReference type="Proteomes" id="UP001272987"/>
    </source>
</evidence>
<dbReference type="Gene3D" id="3.30.360.10">
    <property type="entry name" value="Dihydrodipicolinate Reductase, domain 2"/>
    <property type="match status" value="1"/>
</dbReference>
<dbReference type="PANTHER" id="PTHR22604:SF105">
    <property type="entry name" value="TRANS-1,2-DIHYDROBENZENE-1,2-DIOL DEHYDROGENASE"/>
    <property type="match status" value="1"/>
</dbReference>
<dbReference type="SUPFAM" id="SSF55347">
    <property type="entry name" value="Glyceraldehyde-3-phosphate dehydrogenase-like, C-terminal domain"/>
    <property type="match status" value="1"/>
</dbReference>
<evidence type="ECO:0000313" key="6">
    <source>
        <dbReference type="EMBL" id="MDX3023911.1"/>
    </source>
</evidence>
<keyword evidence="7" id="KW-1185">Reference proteome</keyword>
<evidence type="ECO:0000259" key="4">
    <source>
        <dbReference type="Pfam" id="PF22725"/>
    </source>
</evidence>
<evidence type="ECO:0000313" key="8">
    <source>
        <dbReference type="Proteomes" id="UP001282288"/>
    </source>
</evidence>
<evidence type="ECO:0000256" key="2">
    <source>
        <dbReference type="ARBA" id="ARBA00023002"/>
    </source>
</evidence>
<sequence>MTRRPLRIGVLGCADIARRRMLPSLAHQPLVRLAAVASRDGARAARFAAEFGCAAVTGYEALLARDDIDAVYLPLPPDLHVEWSVRALEAGKHVLCEKPFAPDADQALIAVRVARERRLLLMESFMFLHHGQHEAVRRLVDTGAIGELRMFTAEFGVPRLASGATAGTLPEVAAYPVRAAQLFLGGELDVLGAQSDGTGGAALLCSRQGVTAQLAYGTGHAYRNHYALWGSEGRLSLHRVYSTPDDHVPVIRLERGGGEELLSLPPDRQFTNVAGVFARAVVEGADFEPYAAAILRQAGLLDRISARANASRLFDQADDVGGTR</sequence>
<dbReference type="InterPro" id="IPR000683">
    <property type="entry name" value="Gfo/Idh/MocA-like_OxRdtase_N"/>
</dbReference>
<dbReference type="SUPFAM" id="SSF51735">
    <property type="entry name" value="NAD(P)-binding Rossmann-fold domains"/>
    <property type="match status" value="1"/>
</dbReference>
<dbReference type="AlphaFoldDB" id="A0AAP6B6Q9"/>
<dbReference type="Pfam" id="PF01408">
    <property type="entry name" value="GFO_IDH_MocA"/>
    <property type="match status" value="1"/>
</dbReference>
<reference evidence="5 7" key="1">
    <citation type="journal article" date="2023" name="Microb. Genom.">
        <title>Mesoterricola silvestris gen. nov., sp. nov., Mesoterricola sediminis sp. nov., Geothrix oryzae sp. nov., Geothrix edaphica sp. nov., Geothrix rubra sp. nov., and Geothrix limicola sp. nov., six novel members of Acidobacteriota isolated from soils.</title>
        <authorList>
            <person name="Weisberg A.J."/>
            <person name="Pearce E."/>
            <person name="Kramer C.G."/>
            <person name="Chang J.H."/>
            <person name="Clarke C.R."/>
        </authorList>
    </citation>
    <scope>NUCLEOTIDE SEQUENCE</scope>
    <source>
        <strain evidence="6 7">NB05-1H</strain>
        <strain evidence="5">NRRL_B-16521</strain>
    </source>
</reference>
<gene>
    <name evidence="5" type="ORF">PV399_04910</name>
    <name evidence="6" type="ORF">PV666_39475</name>
</gene>
<proteinExistence type="inferred from homology"/>
<evidence type="ECO:0000256" key="1">
    <source>
        <dbReference type="ARBA" id="ARBA00010928"/>
    </source>
</evidence>
<dbReference type="PANTHER" id="PTHR22604">
    <property type="entry name" value="OXIDOREDUCTASES"/>
    <property type="match status" value="1"/>
</dbReference>
<organism evidence="5 8">
    <name type="scientific">Streptomyces acidiscabies</name>
    <dbReference type="NCBI Taxonomy" id="42234"/>
    <lineage>
        <taxon>Bacteria</taxon>
        <taxon>Bacillati</taxon>
        <taxon>Actinomycetota</taxon>
        <taxon>Actinomycetes</taxon>
        <taxon>Kitasatosporales</taxon>
        <taxon>Streptomycetaceae</taxon>
        <taxon>Streptomyces</taxon>
    </lineage>
</organism>
<dbReference type="Proteomes" id="UP001282288">
    <property type="component" value="Unassembled WGS sequence"/>
</dbReference>
<dbReference type="RefSeq" id="WP_010359656.1">
    <property type="nucleotide sequence ID" value="NZ_CP122369.1"/>
</dbReference>
<dbReference type="GeneID" id="69806612"/>
<dbReference type="InterPro" id="IPR036291">
    <property type="entry name" value="NAD(P)-bd_dom_sf"/>
</dbReference>
<name>A0AAP6B6Q9_9ACTN</name>
<comment type="similarity">
    <text evidence="1">Belongs to the Gfo/Idh/MocA family.</text>
</comment>
<dbReference type="Pfam" id="PF22725">
    <property type="entry name" value="GFO_IDH_MocA_C3"/>
    <property type="match status" value="1"/>
</dbReference>
<protein>
    <submittedName>
        <fullName evidence="5">Gfo/Idh/MocA family oxidoreductase</fullName>
    </submittedName>
</protein>
<dbReference type="GO" id="GO:0016491">
    <property type="term" value="F:oxidoreductase activity"/>
    <property type="evidence" value="ECO:0007669"/>
    <property type="project" value="UniProtKB-KW"/>
</dbReference>
<dbReference type="Gene3D" id="3.40.50.720">
    <property type="entry name" value="NAD(P)-binding Rossmann-like Domain"/>
    <property type="match status" value="1"/>
</dbReference>
<keyword evidence="2" id="KW-0560">Oxidoreductase</keyword>
<dbReference type="GO" id="GO:0000166">
    <property type="term" value="F:nucleotide binding"/>
    <property type="evidence" value="ECO:0007669"/>
    <property type="project" value="InterPro"/>
</dbReference>
<comment type="caution">
    <text evidence="5">The sequence shown here is derived from an EMBL/GenBank/DDBJ whole genome shotgun (WGS) entry which is preliminary data.</text>
</comment>
<dbReference type="Proteomes" id="UP001272987">
    <property type="component" value="Unassembled WGS sequence"/>
</dbReference>
<dbReference type="EMBL" id="JARAWC010000003">
    <property type="protein sequence ID" value="MDX2959063.1"/>
    <property type="molecule type" value="Genomic_DNA"/>
</dbReference>
<dbReference type="EMBL" id="JARAWP010000030">
    <property type="protein sequence ID" value="MDX3023911.1"/>
    <property type="molecule type" value="Genomic_DNA"/>
</dbReference>
<evidence type="ECO:0000313" key="5">
    <source>
        <dbReference type="EMBL" id="MDX2959063.1"/>
    </source>
</evidence>
<dbReference type="InterPro" id="IPR050984">
    <property type="entry name" value="Gfo/Idh/MocA_domain"/>
</dbReference>
<feature type="domain" description="Gfo/Idh/MocA-like oxidoreductase N-terminal" evidence="3">
    <location>
        <begin position="6"/>
        <end position="123"/>
    </location>
</feature>